<sequence>MLYCVYNGECTEEHLALFLPLNSVMISLAENTINRILVCVSDWGAKNKLSADRELEKPVHFCESLHLGGAPDIHFESIKNLDSETIYRFVIKRLHIFTNGYRIERKVGAALTEWRDRVETEHSTFRLKTFCTVFRVKVLTLQRALEKFLRGTDKITDIFSDSRSALQVLTVPKTYNPLAHSAKADVINIAVEGRMVRLFWV</sequence>
<dbReference type="Proteomes" id="UP000299102">
    <property type="component" value="Unassembled WGS sequence"/>
</dbReference>
<keyword evidence="2" id="KW-1185">Reference proteome</keyword>
<accession>A0A4C1XVD8</accession>
<evidence type="ECO:0000313" key="2">
    <source>
        <dbReference type="Proteomes" id="UP000299102"/>
    </source>
</evidence>
<dbReference type="AlphaFoldDB" id="A0A4C1XVD8"/>
<proteinExistence type="predicted"/>
<dbReference type="InterPro" id="IPR036397">
    <property type="entry name" value="RNaseH_sf"/>
</dbReference>
<dbReference type="Gene3D" id="3.30.420.10">
    <property type="entry name" value="Ribonuclease H-like superfamily/Ribonuclease H"/>
    <property type="match status" value="1"/>
</dbReference>
<dbReference type="EMBL" id="BGZK01000948">
    <property type="protein sequence ID" value="GBP66115.1"/>
    <property type="molecule type" value="Genomic_DNA"/>
</dbReference>
<gene>
    <name evidence="1" type="ORF">EVAR_51284_1</name>
</gene>
<dbReference type="GO" id="GO:0003676">
    <property type="term" value="F:nucleic acid binding"/>
    <property type="evidence" value="ECO:0007669"/>
    <property type="project" value="InterPro"/>
</dbReference>
<evidence type="ECO:0000313" key="1">
    <source>
        <dbReference type="EMBL" id="GBP66115.1"/>
    </source>
</evidence>
<dbReference type="OrthoDB" id="411823at2759"/>
<organism evidence="1 2">
    <name type="scientific">Eumeta variegata</name>
    <name type="common">Bagworm moth</name>
    <name type="synonym">Eumeta japonica</name>
    <dbReference type="NCBI Taxonomy" id="151549"/>
    <lineage>
        <taxon>Eukaryota</taxon>
        <taxon>Metazoa</taxon>
        <taxon>Ecdysozoa</taxon>
        <taxon>Arthropoda</taxon>
        <taxon>Hexapoda</taxon>
        <taxon>Insecta</taxon>
        <taxon>Pterygota</taxon>
        <taxon>Neoptera</taxon>
        <taxon>Endopterygota</taxon>
        <taxon>Lepidoptera</taxon>
        <taxon>Glossata</taxon>
        <taxon>Ditrysia</taxon>
        <taxon>Tineoidea</taxon>
        <taxon>Psychidae</taxon>
        <taxon>Oiketicinae</taxon>
        <taxon>Eumeta</taxon>
    </lineage>
</organism>
<comment type="caution">
    <text evidence="1">The sequence shown here is derived from an EMBL/GenBank/DDBJ whole genome shotgun (WGS) entry which is preliminary data.</text>
</comment>
<protein>
    <recommendedName>
        <fullName evidence="3">RNase H type-1 domain-containing protein</fullName>
    </recommendedName>
</protein>
<name>A0A4C1XVD8_EUMVA</name>
<evidence type="ECO:0008006" key="3">
    <source>
        <dbReference type="Google" id="ProtNLM"/>
    </source>
</evidence>
<reference evidence="1 2" key="1">
    <citation type="journal article" date="2019" name="Commun. Biol.">
        <title>The bagworm genome reveals a unique fibroin gene that provides high tensile strength.</title>
        <authorList>
            <person name="Kono N."/>
            <person name="Nakamura H."/>
            <person name="Ohtoshi R."/>
            <person name="Tomita M."/>
            <person name="Numata K."/>
            <person name="Arakawa K."/>
        </authorList>
    </citation>
    <scope>NUCLEOTIDE SEQUENCE [LARGE SCALE GENOMIC DNA]</scope>
</reference>